<reference evidence="1 2" key="1">
    <citation type="journal article" date="2009" name="Nucleic Acids Res.">
        <title>Analysis of complete genome sequence of Neorickettsia risticii: causative agent of Potomac horse fever.</title>
        <authorList>
            <person name="Lin M."/>
            <person name="Zhang C."/>
            <person name="Gibson K."/>
            <person name="Rikihisa Y."/>
        </authorList>
    </citation>
    <scope>NUCLEOTIDE SEQUENCE [LARGE SCALE GENOMIC DNA]</scope>
    <source>
        <strain evidence="1 2">Illinois</strain>
    </source>
</reference>
<evidence type="ECO:0000313" key="2">
    <source>
        <dbReference type="Proteomes" id="UP000001627"/>
    </source>
</evidence>
<proteinExistence type="predicted"/>
<organism evidence="1 2">
    <name type="scientific">Neorickettsia risticii (strain Illinois)</name>
    <dbReference type="NCBI Taxonomy" id="434131"/>
    <lineage>
        <taxon>Bacteria</taxon>
        <taxon>Pseudomonadati</taxon>
        <taxon>Pseudomonadota</taxon>
        <taxon>Alphaproteobacteria</taxon>
        <taxon>Rickettsiales</taxon>
        <taxon>Anaplasmataceae</taxon>
        <taxon>Neorickettsia</taxon>
    </lineage>
</organism>
<keyword evidence="2" id="KW-1185">Reference proteome</keyword>
<gene>
    <name evidence="1" type="ordered locus">NRI_0232</name>
</gene>
<dbReference type="AlphaFoldDB" id="C6V4A7"/>
<dbReference type="EMBL" id="CP001431">
    <property type="protein sequence ID" value="ACT69224.1"/>
    <property type="molecule type" value="Genomic_DNA"/>
</dbReference>
<dbReference type="KEGG" id="nri:NRI_0232"/>
<protein>
    <submittedName>
        <fullName evidence="1">Uncharacterized protein</fullName>
    </submittedName>
</protein>
<evidence type="ECO:0000313" key="1">
    <source>
        <dbReference type="EMBL" id="ACT69224.1"/>
    </source>
</evidence>
<dbReference type="STRING" id="434131.NRI_0232"/>
<name>C6V4A7_NEORI</name>
<dbReference type="Proteomes" id="UP000001627">
    <property type="component" value="Chromosome"/>
</dbReference>
<sequence length="49" mass="5676">MRLPKAKLRSLLGRRHSTATNTIYPLTRWKTHELSQREPFTTEILAALA</sequence>
<dbReference type="HOGENOM" id="CLU_3138212_0_0_5"/>
<accession>C6V4A7</accession>